<evidence type="ECO:0000313" key="1">
    <source>
        <dbReference type="EMBL" id="KAK2867285.1"/>
    </source>
</evidence>
<dbReference type="Proteomes" id="UP001187343">
    <property type="component" value="Unassembled WGS sequence"/>
</dbReference>
<accession>A0AA88THT1</accession>
<organism evidence="1 2">
    <name type="scientific">Cirrhinus molitorella</name>
    <name type="common">mud carp</name>
    <dbReference type="NCBI Taxonomy" id="172907"/>
    <lineage>
        <taxon>Eukaryota</taxon>
        <taxon>Metazoa</taxon>
        <taxon>Chordata</taxon>
        <taxon>Craniata</taxon>
        <taxon>Vertebrata</taxon>
        <taxon>Euteleostomi</taxon>
        <taxon>Actinopterygii</taxon>
        <taxon>Neopterygii</taxon>
        <taxon>Teleostei</taxon>
        <taxon>Ostariophysi</taxon>
        <taxon>Cypriniformes</taxon>
        <taxon>Cyprinidae</taxon>
        <taxon>Labeoninae</taxon>
        <taxon>Labeonini</taxon>
        <taxon>Cirrhinus</taxon>
    </lineage>
</organism>
<proteinExistence type="predicted"/>
<sequence>MKGFTSVPKASVVRISSDAQHSHVRGKNDKEAKLGNFTLCPARRRNVKPTSVRQLRTCKWIFSKLITL</sequence>
<protein>
    <submittedName>
        <fullName evidence="1">Uncharacterized protein</fullName>
    </submittedName>
</protein>
<comment type="caution">
    <text evidence="1">The sequence shown here is derived from an EMBL/GenBank/DDBJ whole genome shotgun (WGS) entry which is preliminary data.</text>
</comment>
<gene>
    <name evidence="1" type="ORF">Q8A67_025402</name>
</gene>
<reference evidence="1" key="1">
    <citation type="submission" date="2023-08" db="EMBL/GenBank/DDBJ databases">
        <title>Chromosome-level Genome Assembly of mud carp (Cirrhinus molitorella).</title>
        <authorList>
            <person name="Liu H."/>
        </authorList>
    </citation>
    <scope>NUCLEOTIDE SEQUENCE</scope>
    <source>
        <strain evidence="1">Prfri</strain>
        <tissue evidence="1">Muscle</tissue>
    </source>
</reference>
<name>A0AA88THT1_9TELE</name>
<dbReference type="EMBL" id="JAUYZG010000025">
    <property type="protein sequence ID" value="KAK2867285.1"/>
    <property type="molecule type" value="Genomic_DNA"/>
</dbReference>
<evidence type="ECO:0000313" key="2">
    <source>
        <dbReference type="Proteomes" id="UP001187343"/>
    </source>
</evidence>
<dbReference type="AlphaFoldDB" id="A0AA88THT1"/>
<keyword evidence="2" id="KW-1185">Reference proteome</keyword>